<evidence type="ECO:0000256" key="1">
    <source>
        <dbReference type="SAM" id="Phobius"/>
    </source>
</evidence>
<dbReference type="OrthoDB" id="9986900at2"/>
<accession>A0A506PQR9</accession>
<dbReference type="Proteomes" id="UP000317332">
    <property type="component" value="Unassembled WGS sequence"/>
</dbReference>
<keyword evidence="1" id="KW-0812">Transmembrane</keyword>
<dbReference type="EMBL" id="VHIQ01000001">
    <property type="protein sequence ID" value="TPV35602.1"/>
    <property type="molecule type" value="Genomic_DNA"/>
</dbReference>
<dbReference type="RefSeq" id="WP_140988612.1">
    <property type="nucleotide sequence ID" value="NZ_VHIQ01000001.1"/>
</dbReference>
<dbReference type="Pfam" id="PF03350">
    <property type="entry name" value="UPF0114"/>
    <property type="match status" value="1"/>
</dbReference>
<dbReference type="AlphaFoldDB" id="A0A506PQR9"/>
<comment type="caution">
    <text evidence="2">The sequence shown here is derived from an EMBL/GenBank/DDBJ whole genome shotgun (WGS) entry which is preliminary data.</text>
</comment>
<protein>
    <submittedName>
        <fullName evidence="2">YqhA family protein</fullName>
    </submittedName>
</protein>
<name>A0A506PQR9_9FLAO</name>
<evidence type="ECO:0000313" key="3">
    <source>
        <dbReference type="Proteomes" id="UP000317332"/>
    </source>
</evidence>
<feature type="transmembrane region" description="Helical" evidence="1">
    <location>
        <begin position="20"/>
        <end position="44"/>
    </location>
</feature>
<proteinExistence type="predicted"/>
<feature type="transmembrane region" description="Helical" evidence="1">
    <location>
        <begin position="114"/>
        <end position="137"/>
    </location>
</feature>
<organism evidence="2 3">
    <name type="scientific">Paucihalobacter ruber</name>
    <dbReference type="NCBI Taxonomy" id="2567861"/>
    <lineage>
        <taxon>Bacteria</taxon>
        <taxon>Pseudomonadati</taxon>
        <taxon>Bacteroidota</taxon>
        <taxon>Flavobacteriia</taxon>
        <taxon>Flavobacteriales</taxon>
        <taxon>Flavobacteriaceae</taxon>
        <taxon>Paucihalobacter</taxon>
    </lineage>
</organism>
<gene>
    <name evidence="2" type="ORF">FJ651_01445</name>
</gene>
<feature type="transmembrane region" description="Helical" evidence="1">
    <location>
        <begin position="75"/>
        <end position="93"/>
    </location>
</feature>
<sequence>MSTPNEKKSFIDKLKSIYNLKYFAIIISFLITLTGLIAIGIGSLRLSNGLLSVFGLFRGQEAHPGVHIIEAVDTLLFSVVILILGGGIFKLFVGDEDTFKESIVFSKIKTFKDLKILLWETLLLTLTVWCSLSFFAHPDDLRYTQLILPLTIVLLAIALKLMRDTKE</sequence>
<keyword evidence="1" id="KW-0472">Membrane</keyword>
<evidence type="ECO:0000313" key="2">
    <source>
        <dbReference type="EMBL" id="TPV35602.1"/>
    </source>
</evidence>
<keyword evidence="1" id="KW-1133">Transmembrane helix</keyword>
<feature type="transmembrane region" description="Helical" evidence="1">
    <location>
        <begin position="143"/>
        <end position="162"/>
    </location>
</feature>
<reference evidence="2 3" key="1">
    <citation type="submission" date="2019-06" db="EMBL/GenBank/DDBJ databases">
        <title>Flavobacteriaceae Paucihalobacterium erythroidium CWB-1, complete genome.</title>
        <authorList>
            <person name="Wu S."/>
        </authorList>
    </citation>
    <scope>NUCLEOTIDE SEQUENCE [LARGE SCALE GENOMIC DNA]</scope>
    <source>
        <strain evidence="2 3">CWB-1</strain>
    </source>
</reference>
<dbReference type="InterPro" id="IPR005134">
    <property type="entry name" value="UPF0114"/>
</dbReference>
<keyword evidence="3" id="KW-1185">Reference proteome</keyword>